<evidence type="ECO:0000313" key="1">
    <source>
        <dbReference type="EMBL" id="SDR39529.1"/>
    </source>
</evidence>
<name>A0A1H1IPI5_9BURK</name>
<dbReference type="AlphaFoldDB" id="A0A1H1IPI5"/>
<dbReference type="SUPFAM" id="SSF53187">
    <property type="entry name" value="Zn-dependent exopeptidases"/>
    <property type="match status" value="1"/>
</dbReference>
<accession>A0A1H1IPI5</accession>
<proteinExistence type="predicted"/>
<evidence type="ECO:0000313" key="2">
    <source>
        <dbReference type="Proteomes" id="UP000183487"/>
    </source>
</evidence>
<dbReference type="OrthoDB" id="8716700at2"/>
<organism evidence="1 2">
    <name type="scientific">Paraburkholderia fungorum</name>
    <dbReference type="NCBI Taxonomy" id="134537"/>
    <lineage>
        <taxon>Bacteria</taxon>
        <taxon>Pseudomonadati</taxon>
        <taxon>Pseudomonadota</taxon>
        <taxon>Betaproteobacteria</taxon>
        <taxon>Burkholderiales</taxon>
        <taxon>Burkholderiaceae</taxon>
        <taxon>Paraburkholderia</taxon>
    </lineage>
</organism>
<keyword evidence="2" id="KW-1185">Reference proteome</keyword>
<dbReference type="RefSeq" id="WP_074770372.1">
    <property type="nucleotide sequence ID" value="NZ_FNKP01000002.1"/>
</dbReference>
<dbReference type="EMBL" id="FNKP01000002">
    <property type="protein sequence ID" value="SDR39529.1"/>
    <property type="molecule type" value="Genomic_DNA"/>
</dbReference>
<sequence length="284" mass="30609">MQNLPYGQIFPGDSPVLVVTPHIGTSVPAPLQSNSAWGPVEGRLADPFGALLQSVAIGRGVTCVSALYHPCVIDYNVALDSRPLSPRLNRVGLCRTHTSRGEALYPEGQEPSEAEVSERADMYWKPFHAAVAREVVRLRNTHENVLLLVSHASSWLSPYREQPGAADCNIGTNRGTACDRRLVTALTESVQAFNRSWVVNGKLADAFTAQHYGLPVSGVHAIEVEVAGRWRLDCEQRSTAQPEFDSGEAGAALGVALDALEAVLKRMEGSRQAVHAGIEPDGRA</sequence>
<keyword evidence="1" id="KW-0378">Hydrolase</keyword>
<dbReference type="Gene3D" id="3.40.630.40">
    <property type="entry name" value="Zn-dependent exopeptidases"/>
    <property type="match status" value="1"/>
</dbReference>
<dbReference type="InterPro" id="IPR007709">
    <property type="entry name" value="N-FG_amidohydro"/>
</dbReference>
<protein>
    <submittedName>
        <fullName evidence="1">N-formylglutamate amidohydrolase</fullName>
    </submittedName>
</protein>
<reference evidence="2" key="1">
    <citation type="submission" date="2016-10" db="EMBL/GenBank/DDBJ databases">
        <authorList>
            <person name="Varghese N."/>
        </authorList>
    </citation>
    <scope>NUCLEOTIDE SEQUENCE [LARGE SCALE GENOMIC DNA]</scope>
    <source>
        <strain evidence="2">GAS106B</strain>
    </source>
</reference>
<dbReference type="Proteomes" id="UP000183487">
    <property type="component" value="Unassembled WGS sequence"/>
</dbReference>
<dbReference type="Pfam" id="PF05013">
    <property type="entry name" value="FGase"/>
    <property type="match status" value="1"/>
</dbReference>
<gene>
    <name evidence="1" type="ORF">SAMN05443245_5458</name>
</gene>
<dbReference type="GO" id="GO:0016787">
    <property type="term" value="F:hydrolase activity"/>
    <property type="evidence" value="ECO:0007669"/>
    <property type="project" value="UniProtKB-KW"/>
</dbReference>